<dbReference type="KEGG" id="lng:BSQ50_10755"/>
<dbReference type="RefSeq" id="WP_148127196.1">
    <property type="nucleotide sequence ID" value="NZ_CP018180.1"/>
</dbReference>
<evidence type="ECO:0000313" key="2">
    <source>
        <dbReference type="Proteomes" id="UP000324497"/>
    </source>
</evidence>
<keyword evidence="2" id="KW-1185">Reference proteome</keyword>
<dbReference type="Pfam" id="PF16993">
    <property type="entry name" value="Asp1"/>
    <property type="match status" value="1"/>
</dbReference>
<proteinExistence type="predicted"/>
<reference evidence="1 2" key="1">
    <citation type="submission" date="2016-11" db="EMBL/GenBank/DDBJ databases">
        <title>Interaction between Lactobacillus species and yeast in water kefir.</title>
        <authorList>
            <person name="Behr J."/>
            <person name="Xu D."/>
            <person name="Vogel R.F."/>
        </authorList>
    </citation>
    <scope>NUCLEOTIDE SEQUENCE [LARGE SCALE GENOMIC DNA]</scope>
    <source>
        <strain evidence="1 2">TMW 1.1827</strain>
    </source>
</reference>
<sequence length="521" mass="61205">MFYFLPDWQQSENFWENTAEPWYRETRKIEFDDTINQLRMLIKSNQSSKMLILSYSPFLRSFLQRQDILGVNSFNAFDVIQGINLKYMRSLNFTDLNWPTDIEFSYTPFLVIARRQDQLYARIEFASNGRLLKIIRFLNDKPSETLLFDDRGFLSSLIYQNKSISEKQQTFFDLNGNWRIKVNYPAMNVEVNPNFYTEFMQKKYENIEELIVEKFCQYLTKCFSKKDTLIVAAAERQINLVNKIDLPRKQVVFSFFAQRQDIDKQQIVKLTKKAATFIADTDKTVSQLNSISSHTDYSAEVVQISPFDSRLELGHSQQVKKLKILLLVNRLDISDQKPVLSELIKTMKQNQLIELVLVDYQNTQTYWKKVVQQVIQQQKAEDLFVFADQQQIVSKVKNENDFNSTKRKIIWCFLQSEEDVIRQLSDTRLVIDLAKEPDLFLQIASISAGIPQINQVKTSYVEDHKNGLIIKKIDQLKQAVNFYLVGLTNWNQALVYAAKRISEYSSKNLIKKWQKISKEAE</sequence>
<dbReference type="InterPro" id="IPR022372">
    <property type="entry name" value="Accessory_SS_Asp1"/>
</dbReference>
<dbReference type="Proteomes" id="UP000324497">
    <property type="component" value="Chromosome"/>
</dbReference>
<accession>A0A3Q8CD91</accession>
<name>A0A3Q8CD91_9LACO</name>
<dbReference type="AlphaFoldDB" id="A0A3Q8CD91"/>
<gene>
    <name evidence="1" type="ORF">BSQ50_10755</name>
</gene>
<dbReference type="EMBL" id="CP018180">
    <property type="protein sequence ID" value="AUJ32977.1"/>
    <property type="molecule type" value="Genomic_DNA"/>
</dbReference>
<protein>
    <submittedName>
        <fullName evidence="1">Accessory Sec system protein Asp1</fullName>
    </submittedName>
</protein>
<organism evidence="1 2">
    <name type="scientific">Liquorilactobacillus nagelii</name>
    <dbReference type="NCBI Taxonomy" id="82688"/>
    <lineage>
        <taxon>Bacteria</taxon>
        <taxon>Bacillati</taxon>
        <taxon>Bacillota</taxon>
        <taxon>Bacilli</taxon>
        <taxon>Lactobacillales</taxon>
        <taxon>Lactobacillaceae</taxon>
        <taxon>Liquorilactobacillus</taxon>
    </lineage>
</organism>
<evidence type="ECO:0000313" key="1">
    <source>
        <dbReference type="EMBL" id="AUJ32977.1"/>
    </source>
</evidence>
<dbReference type="NCBIfam" id="TIGR03713">
    <property type="entry name" value="acc_sec_asp1"/>
    <property type="match status" value="1"/>
</dbReference>
<dbReference type="GO" id="GO:0015031">
    <property type="term" value="P:protein transport"/>
    <property type="evidence" value="ECO:0007669"/>
    <property type="project" value="InterPro"/>
</dbReference>